<protein>
    <submittedName>
        <fullName evidence="1">Uncharacterized protein</fullName>
    </submittedName>
</protein>
<dbReference type="AlphaFoldDB" id="A0A8K0P4M5"/>
<sequence length="116" mass="13360">MIRRTECGRATLRIWILGASYSQLKGRFYRSKCLYKTMDCAGAKKSCVGDVVEERILRVKDEVNACVRIKTRSRGSRGLRALYRPKQLIKELRIYVVWSREHGVKEGDGSPDSCFQ</sequence>
<dbReference type="EMBL" id="KZ308944">
    <property type="protein sequence ID" value="KAG8235745.1"/>
    <property type="molecule type" value="Genomic_DNA"/>
</dbReference>
<reference evidence="1" key="2">
    <citation type="submission" date="2017-10" db="EMBL/GenBank/DDBJ databases">
        <title>Ladona fulva Genome sequencing and assembly.</title>
        <authorList>
            <person name="Murali S."/>
            <person name="Richards S."/>
            <person name="Bandaranaike D."/>
            <person name="Bellair M."/>
            <person name="Blankenburg K."/>
            <person name="Chao H."/>
            <person name="Dinh H."/>
            <person name="Doddapaneni H."/>
            <person name="Dugan-Rocha S."/>
            <person name="Elkadiri S."/>
            <person name="Gnanaolivu R."/>
            <person name="Hernandez B."/>
            <person name="Skinner E."/>
            <person name="Javaid M."/>
            <person name="Lee S."/>
            <person name="Li M."/>
            <person name="Ming W."/>
            <person name="Munidasa M."/>
            <person name="Muniz J."/>
            <person name="Nguyen L."/>
            <person name="Hughes D."/>
            <person name="Osuji N."/>
            <person name="Pu L.-L."/>
            <person name="Puazo M."/>
            <person name="Qu C."/>
            <person name="Quiroz J."/>
            <person name="Raj R."/>
            <person name="Weissenberger G."/>
            <person name="Xin Y."/>
            <person name="Zou X."/>
            <person name="Han Y."/>
            <person name="Worley K."/>
            <person name="Muzny D."/>
            <person name="Gibbs R."/>
        </authorList>
    </citation>
    <scope>NUCLEOTIDE SEQUENCE</scope>
    <source>
        <strain evidence="1">Sampled in the wild</strain>
    </source>
</reference>
<organism evidence="1 2">
    <name type="scientific">Ladona fulva</name>
    <name type="common">Scarce chaser dragonfly</name>
    <name type="synonym">Libellula fulva</name>
    <dbReference type="NCBI Taxonomy" id="123851"/>
    <lineage>
        <taxon>Eukaryota</taxon>
        <taxon>Metazoa</taxon>
        <taxon>Ecdysozoa</taxon>
        <taxon>Arthropoda</taxon>
        <taxon>Hexapoda</taxon>
        <taxon>Insecta</taxon>
        <taxon>Pterygota</taxon>
        <taxon>Palaeoptera</taxon>
        <taxon>Odonata</taxon>
        <taxon>Epiprocta</taxon>
        <taxon>Anisoptera</taxon>
        <taxon>Libelluloidea</taxon>
        <taxon>Libellulidae</taxon>
        <taxon>Ladona</taxon>
    </lineage>
</organism>
<proteinExistence type="predicted"/>
<evidence type="ECO:0000313" key="2">
    <source>
        <dbReference type="Proteomes" id="UP000792457"/>
    </source>
</evidence>
<evidence type="ECO:0000313" key="1">
    <source>
        <dbReference type="EMBL" id="KAG8235745.1"/>
    </source>
</evidence>
<keyword evidence="2" id="KW-1185">Reference proteome</keyword>
<dbReference type="Proteomes" id="UP000792457">
    <property type="component" value="Unassembled WGS sequence"/>
</dbReference>
<gene>
    <name evidence="1" type="ORF">J437_LFUL015613</name>
</gene>
<comment type="caution">
    <text evidence="1">The sequence shown here is derived from an EMBL/GenBank/DDBJ whole genome shotgun (WGS) entry which is preliminary data.</text>
</comment>
<name>A0A8K0P4M5_LADFU</name>
<reference evidence="1" key="1">
    <citation type="submission" date="2013-04" db="EMBL/GenBank/DDBJ databases">
        <authorList>
            <person name="Qu J."/>
            <person name="Murali S.C."/>
            <person name="Bandaranaike D."/>
            <person name="Bellair M."/>
            <person name="Blankenburg K."/>
            <person name="Chao H."/>
            <person name="Dinh H."/>
            <person name="Doddapaneni H."/>
            <person name="Downs B."/>
            <person name="Dugan-Rocha S."/>
            <person name="Elkadiri S."/>
            <person name="Gnanaolivu R.D."/>
            <person name="Hernandez B."/>
            <person name="Javaid M."/>
            <person name="Jayaseelan J.C."/>
            <person name="Lee S."/>
            <person name="Li M."/>
            <person name="Ming W."/>
            <person name="Munidasa M."/>
            <person name="Muniz J."/>
            <person name="Nguyen L."/>
            <person name="Ongeri F."/>
            <person name="Osuji N."/>
            <person name="Pu L.-L."/>
            <person name="Puazo M."/>
            <person name="Qu C."/>
            <person name="Quiroz J."/>
            <person name="Raj R."/>
            <person name="Weissenberger G."/>
            <person name="Xin Y."/>
            <person name="Zou X."/>
            <person name="Han Y."/>
            <person name="Richards S."/>
            <person name="Worley K."/>
            <person name="Muzny D."/>
            <person name="Gibbs R."/>
        </authorList>
    </citation>
    <scope>NUCLEOTIDE SEQUENCE</scope>
    <source>
        <strain evidence="1">Sampled in the wild</strain>
    </source>
</reference>
<accession>A0A8K0P4M5</accession>